<feature type="region of interest" description="Disordered" evidence="1">
    <location>
        <begin position="516"/>
        <end position="537"/>
    </location>
</feature>
<keyword evidence="2" id="KW-0472">Membrane</keyword>
<feature type="region of interest" description="Disordered" evidence="1">
    <location>
        <begin position="1013"/>
        <end position="1033"/>
    </location>
</feature>
<organism evidence="3">
    <name type="scientific">Notodromas monacha</name>
    <dbReference type="NCBI Taxonomy" id="399045"/>
    <lineage>
        <taxon>Eukaryota</taxon>
        <taxon>Metazoa</taxon>
        <taxon>Ecdysozoa</taxon>
        <taxon>Arthropoda</taxon>
        <taxon>Crustacea</taxon>
        <taxon>Oligostraca</taxon>
        <taxon>Ostracoda</taxon>
        <taxon>Podocopa</taxon>
        <taxon>Podocopida</taxon>
        <taxon>Cypridocopina</taxon>
        <taxon>Cypridoidea</taxon>
        <taxon>Cyprididae</taxon>
        <taxon>Notodromas</taxon>
    </lineage>
</organism>
<reference evidence="3" key="1">
    <citation type="submission" date="2020-11" db="EMBL/GenBank/DDBJ databases">
        <authorList>
            <person name="Tran Van P."/>
        </authorList>
    </citation>
    <scope>NUCLEOTIDE SEQUENCE</scope>
</reference>
<dbReference type="EMBL" id="CAJPEX010000610">
    <property type="protein sequence ID" value="CAG0916523.1"/>
    <property type="molecule type" value="Genomic_DNA"/>
</dbReference>
<dbReference type="Proteomes" id="UP000678499">
    <property type="component" value="Unassembled WGS sequence"/>
</dbReference>
<name>A0A7R9BJB3_9CRUS</name>
<proteinExistence type="predicted"/>
<gene>
    <name evidence="3" type="ORF">NMOB1V02_LOCUS4136</name>
</gene>
<feature type="compositionally biased region" description="Low complexity" evidence="1">
    <location>
        <begin position="48"/>
        <end position="62"/>
    </location>
</feature>
<feature type="region of interest" description="Disordered" evidence="1">
    <location>
        <begin position="43"/>
        <end position="66"/>
    </location>
</feature>
<protein>
    <submittedName>
        <fullName evidence="3">Uncharacterized protein</fullName>
    </submittedName>
</protein>
<dbReference type="AlphaFoldDB" id="A0A7R9BJB3"/>
<dbReference type="EMBL" id="OA882647">
    <property type="protein sequence ID" value="CAD7276371.1"/>
    <property type="molecule type" value="Genomic_DNA"/>
</dbReference>
<evidence type="ECO:0000313" key="4">
    <source>
        <dbReference type="Proteomes" id="UP000678499"/>
    </source>
</evidence>
<accession>A0A7R9BJB3</accession>
<feature type="compositionally biased region" description="Basic and acidic residues" evidence="1">
    <location>
        <begin position="972"/>
        <end position="982"/>
    </location>
</feature>
<sequence>MGTVNNLFSGGSQRFWVPSPRLDRQGFFPSTLDSRDLREFRDTAATPATDNSNAAVSAATSSMPGENHDPGFLAKFGLAGSTKIEADSGQAPVYVDPITRRMSPQPGNILTLGTSVFHRRYEEFAAAKWPNPFEAIKRGIASLGVCPTEEDRAKLGQEPCPDSVTAGGAFKWLRWFLMGEALMFWGMLGYQYTTCTQRHECHRLINTMRNAQDMPKLLFWLTTSSVFGGTAVVLSSLTEKFLAILAAGLDKLMCNTAETNTFLRSDEPISSTSPNMSVMRDANALRNAWEMHHPTSGILENNRMMPPSNPCGGPVFNQQEYFEHCVHCPNARERFYDDSNCVCNQQVQQQQHLQDSRSATPDDDRSDFRRYLEDLQEFIRQNENANGLQLKASSSSFWPRRLLREDLENFLKSESSSSFELKGIDSSKEARLRPQHLPSFITGPLNELSKLENIERSKERPTAAIIVCPLSESANEPIIEPWHGFDYKPTKVRSNGEIIKECESKDVIDNKALEVQKQEFEEEDSGKNSPETSEIHKKEAATFAKESDFIEKPLTSLLTYEPSPVYEDKLLNAERFCPDFRVIAGSNDVDDLMEEQGSLTEFEQGLRKRLIQYAAAYWVFTIILHFHCTESSKGDWFSKPVANPVCEVIFGNLWIILGLPAIFGTSFVAITVYDLAIPHIHNTYQNREHYFQALLDKYQSIRDTLRLRVEQAASNFIREHPANNNNNSDTPSAVLRRIANRSGLHNFRAGNEIPGSTAFEQPHFQKFSLVPSATNADPFATGISNNTLIVAVPGRANSDALPLQCTATGATISGETQRKEREVSPEADDDELRSLASVGSAALVKNKLVVKFTSRNNNNSNNNKVKQAPLIEEPDLTRSVRNSINLRTSKRSPTHIVPLVFSSTPENRLRLTRSLPGDSILSTNNNKPSIAVIPSFTTFELTPANQDTFKTSPTSLKNISIRSPAAAVVKQHHEPSDFRVPKFEPVAPTKSHSHTGCKRLQKLMELKNLLNPRRRTRRFPSLPKPWSKRTNSD</sequence>
<feature type="transmembrane region" description="Helical" evidence="2">
    <location>
        <begin position="649"/>
        <end position="673"/>
    </location>
</feature>
<keyword evidence="4" id="KW-1185">Reference proteome</keyword>
<keyword evidence="2" id="KW-1133">Transmembrane helix</keyword>
<evidence type="ECO:0000256" key="2">
    <source>
        <dbReference type="SAM" id="Phobius"/>
    </source>
</evidence>
<feature type="transmembrane region" description="Helical" evidence="2">
    <location>
        <begin position="610"/>
        <end position="628"/>
    </location>
</feature>
<evidence type="ECO:0000256" key="1">
    <source>
        <dbReference type="SAM" id="MobiDB-lite"/>
    </source>
</evidence>
<feature type="region of interest" description="Disordered" evidence="1">
    <location>
        <begin position="972"/>
        <end position="996"/>
    </location>
</feature>
<evidence type="ECO:0000313" key="3">
    <source>
        <dbReference type="EMBL" id="CAD7276371.1"/>
    </source>
</evidence>
<keyword evidence="2" id="KW-0812">Transmembrane</keyword>